<dbReference type="Gene3D" id="3.30.750.140">
    <property type="match status" value="1"/>
</dbReference>
<dbReference type="STRING" id="646529.Desaci_3804"/>
<dbReference type="AlphaFoldDB" id="I4DA61"/>
<protein>
    <submittedName>
        <fullName evidence="3">Flagellar hook-length control protein</fullName>
    </submittedName>
</protein>
<evidence type="ECO:0000313" key="4">
    <source>
        <dbReference type="Proteomes" id="UP000002892"/>
    </source>
</evidence>
<dbReference type="CDD" id="cd17470">
    <property type="entry name" value="T3SS_Flik_C"/>
    <property type="match status" value="1"/>
</dbReference>
<name>I4DA61_DESAJ</name>
<proteinExistence type="predicted"/>
<sequence>MSNINVLSEIPTGGSKVGKTSPLKGKTSTDNSGSAAGSFTEVLNGQVQGKSGTDSKGQSSAASHTTQGKQTTENSDSSSQTTNGQGTMMGLDNLAFPFFAQLMLQNELPAGKEANSGDDVSQGVEKSLTVNSASASNSSLLGGKTLELALLNLLSQSSDEVSSQLGKTVVKSQGNNPIISELDKYKQVIPDLLEKLSGEITDTSAMGTSINSGKSDSMSFSQTMAKIIQGWLEVPNEGTNQKGIQTVVEGSALGSGKSSSDQDSASILQAALNSLITEKDEEVKEPVLSAKVYDSMSGEDKNSPVLSAKAFLKSALDSLLSSTDEGLKDNAAAGLKDIAKVQDVLKQTLVNEEGQKSSVPSEEKDVQNLNPSLNMGLVNNTAAANITDVKTAATPVWQQIATVISGQVMNKPQDLKQLDIQLHPEDLGKIQIDLRWENGQLHLQVQASQGATGQLLQNQLPDLRQALLNQGINCGMLQMGLGGEGQKNPQGNGSSQTRQQNTNAAGDEDPIPALNIPSLEEDGISQINVTA</sequence>
<keyword evidence="3" id="KW-0282">Flagellum</keyword>
<accession>I4DA61</accession>
<dbReference type="RefSeq" id="WP_014828672.1">
    <property type="nucleotide sequence ID" value="NC_018068.1"/>
</dbReference>
<keyword evidence="3" id="KW-0966">Cell projection</keyword>
<organism evidence="3 4">
    <name type="scientific">Desulfosporosinus acidiphilus (strain DSM 22704 / JCM 16185 / SJ4)</name>
    <dbReference type="NCBI Taxonomy" id="646529"/>
    <lineage>
        <taxon>Bacteria</taxon>
        <taxon>Bacillati</taxon>
        <taxon>Bacillota</taxon>
        <taxon>Clostridia</taxon>
        <taxon>Eubacteriales</taxon>
        <taxon>Desulfitobacteriaceae</taxon>
        <taxon>Desulfosporosinus</taxon>
    </lineage>
</organism>
<dbReference type="OrthoDB" id="1792985at2"/>
<dbReference type="InterPro" id="IPR038610">
    <property type="entry name" value="FliK-like_C_sf"/>
</dbReference>
<dbReference type="HOGENOM" id="CLU_490702_0_0_9"/>
<feature type="domain" description="Flagellar hook-length control protein-like C-terminal" evidence="2">
    <location>
        <begin position="407"/>
        <end position="486"/>
    </location>
</feature>
<feature type="compositionally biased region" description="Polar residues" evidence="1">
    <location>
        <begin position="26"/>
        <end position="86"/>
    </location>
</feature>
<dbReference type="eggNOG" id="COG3144">
    <property type="taxonomic scope" value="Bacteria"/>
</dbReference>
<feature type="region of interest" description="Disordered" evidence="1">
    <location>
        <begin position="480"/>
        <end position="531"/>
    </location>
</feature>
<keyword evidence="4" id="KW-1185">Reference proteome</keyword>
<dbReference type="KEGG" id="dai:Desaci_3804"/>
<feature type="compositionally biased region" description="Polar residues" evidence="1">
    <location>
        <begin position="487"/>
        <end position="504"/>
    </location>
</feature>
<dbReference type="InterPro" id="IPR021136">
    <property type="entry name" value="Flagellar_hook_control-like_C"/>
</dbReference>
<feature type="region of interest" description="Disordered" evidence="1">
    <location>
        <begin position="1"/>
        <end position="87"/>
    </location>
</feature>
<dbReference type="EMBL" id="CP003639">
    <property type="protein sequence ID" value="AFM42685.1"/>
    <property type="molecule type" value="Genomic_DNA"/>
</dbReference>
<reference evidence="3 4" key="1">
    <citation type="journal article" date="2012" name="J. Bacteriol.">
        <title>Complete genome sequences of Desulfosporosinus orientis DSM765T, Desulfosporosinus youngiae DSM17734T, Desulfosporosinus meridiei DSM13257T, and Desulfosporosinus acidiphilus DSM22704T.</title>
        <authorList>
            <person name="Pester M."/>
            <person name="Brambilla E."/>
            <person name="Alazard D."/>
            <person name="Rattei T."/>
            <person name="Weinmaier T."/>
            <person name="Han J."/>
            <person name="Lucas S."/>
            <person name="Lapidus A."/>
            <person name="Cheng J.F."/>
            <person name="Goodwin L."/>
            <person name="Pitluck S."/>
            <person name="Peters L."/>
            <person name="Ovchinnikova G."/>
            <person name="Teshima H."/>
            <person name="Detter J.C."/>
            <person name="Han C.S."/>
            <person name="Tapia R."/>
            <person name="Land M.L."/>
            <person name="Hauser L."/>
            <person name="Kyrpides N.C."/>
            <person name="Ivanova N.N."/>
            <person name="Pagani I."/>
            <person name="Huntmann M."/>
            <person name="Wei C.L."/>
            <person name="Davenport K.W."/>
            <person name="Daligault H."/>
            <person name="Chain P.S."/>
            <person name="Chen A."/>
            <person name="Mavromatis K."/>
            <person name="Markowitz V."/>
            <person name="Szeto E."/>
            <person name="Mikhailova N."/>
            <person name="Pati A."/>
            <person name="Wagner M."/>
            <person name="Woyke T."/>
            <person name="Ollivier B."/>
            <person name="Klenk H.P."/>
            <person name="Spring S."/>
            <person name="Loy A."/>
        </authorList>
    </citation>
    <scope>NUCLEOTIDE SEQUENCE [LARGE SCALE GENOMIC DNA]</scope>
    <source>
        <strain evidence="4">DSM 22704 / JCM 16185 / SJ4</strain>
    </source>
</reference>
<dbReference type="Pfam" id="PF02120">
    <property type="entry name" value="Flg_hook"/>
    <property type="match status" value="1"/>
</dbReference>
<keyword evidence="3" id="KW-0969">Cilium</keyword>
<dbReference type="Proteomes" id="UP000002892">
    <property type="component" value="Chromosome"/>
</dbReference>
<evidence type="ECO:0000313" key="3">
    <source>
        <dbReference type="EMBL" id="AFM42685.1"/>
    </source>
</evidence>
<gene>
    <name evidence="3" type="ordered locus">Desaci_3804</name>
</gene>
<evidence type="ECO:0000259" key="2">
    <source>
        <dbReference type="Pfam" id="PF02120"/>
    </source>
</evidence>
<evidence type="ECO:0000256" key="1">
    <source>
        <dbReference type="SAM" id="MobiDB-lite"/>
    </source>
</evidence>